<protein>
    <submittedName>
        <fullName evidence="1">Uncharacterized protein</fullName>
    </submittedName>
</protein>
<proteinExistence type="predicted"/>
<gene>
    <name evidence="1" type="ORF">F4820DRAFT_462258</name>
</gene>
<sequence length="351" mass="38725">MAPIGVKARRAVAAVPFLFIAAWCFRNMDIDKLVVMQQPYADSGVIEWDGGRIPIIDHFHNVDFFDQVWRGTMATFSPSTFGYDSVAWWQMFSFLIDLGPVYAIWILESRRAGSAYTPAFLPTLFTFAGQLLGLGSVAPVFYFLSFAFGPTASDLARTSARGRKIGHQESGLLLLIVLAFHTCEVFAMFLAPNLATRHYWTWAWQLAPVWIGISNFLLSRVASPLLPKSGVLTSPKTVLAVLGLVSAGVWIYTLSFSPFSLSTIFIPLAEAQSEYVPHVRKALQTDHLAVFSSSFLWLTYSFLDLSSAGLLSTNWVLNVALVSIVAAIAGPGAAFIFGWYIRERALSSVEN</sequence>
<evidence type="ECO:0000313" key="2">
    <source>
        <dbReference type="Proteomes" id="UP001497700"/>
    </source>
</evidence>
<keyword evidence="2" id="KW-1185">Reference proteome</keyword>
<organism evidence="1 2">
    <name type="scientific">Hypoxylon rubiginosum</name>
    <dbReference type="NCBI Taxonomy" id="110542"/>
    <lineage>
        <taxon>Eukaryota</taxon>
        <taxon>Fungi</taxon>
        <taxon>Dikarya</taxon>
        <taxon>Ascomycota</taxon>
        <taxon>Pezizomycotina</taxon>
        <taxon>Sordariomycetes</taxon>
        <taxon>Xylariomycetidae</taxon>
        <taxon>Xylariales</taxon>
        <taxon>Hypoxylaceae</taxon>
        <taxon>Hypoxylon</taxon>
    </lineage>
</organism>
<dbReference type="EMBL" id="MU393616">
    <property type="protein sequence ID" value="KAI4859733.1"/>
    <property type="molecule type" value="Genomic_DNA"/>
</dbReference>
<accession>A0ACB9YK60</accession>
<dbReference type="Proteomes" id="UP001497700">
    <property type="component" value="Unassembled WGS sequence"/>
</dbReference>
<comment type="caution">
    <text evidence="1">The sequence shown here is derived from an EMBL/GenBank/DDBJ whole genome shotgun (WGS) entry which is preliminary data.</text>
</comment>
<name>A0ACB9YK60_9PEZI</name>
<reference evidence="1 2" key="1">
    <citation type="journal article" date="2022" name="New Phytol.">
        <title>Ecological generalism drives hyperdiversity of secondary metabolite gene clusters in xylarialean endophytes.</title>
        <authorList>
            <person name="Franco M.E.E."/>
            <person name="Wisecaver J.H."/>
            <person name="Arnold A.E."/>
            <person name="Ju Y.M."/>
            <person name="Slot J.C."/>
            <person name="Ahrendt S."/>
            <person name="Moore L.P."/>
            <person name="Eastman K.E."/>
            <person name="Scott K."/>
            <person name="Konkel Z."/>
            <person name="Mondo S.J."/>
            <person name="Kuo A."/>
            <person name="Hayes R.D."/>
            <person name="Haridas S."/>
            <person name="Andreopoulos B."/>
            <person name="Riley R."/>
            <person name="LaButti K."/>
            <person name="Pangilinan J."/>
            <person name="Lipzen A."/>
            <person name="Amirebrahimi M."/>
            <person name="Yan J."/>
            <person name="Adam C."/>
            <person name="Keymanesh K."/>
            <person name="Ng V."/>
            <person name="Louie K."/>
            <person name="Northen T."/>
            <person name="Drula E."/>
            <person name="Henrissat B."/>
            <person name="Hsieh H.M."/>
            <person name="Youens-Clark K."/>
            <person name="Lutzoni F."/>
            <person name="Miadlikowska J."/>
            <person name="Eastwood D.C."/>
            <person name="Hamelin R.C."/>
            <person name="Grigoriev I.V."/>
            <person name="U'Ren J.M."/>
        </authorList>
    </citation>
    <scope>NUCLEOTIDE SEQUENCE [LARGE SCALE GENOMIC DNA]</scope>
    <source>
        <strain evidence="1 2">CBS 119005</strain>
    </source>
</reference>
<evidence type="ECO:0000313" key="1">
    <source>
        <dbReference type="EMBL" id="KAI4859733.1"/>
    </source>
</evidence>